<reference evidence="1" key="1">
    <citation type="journal article" date="2012" name="PLoS ONE">
        <title>Gene sets for utilization of primary and secondary nutrition supplies in the distal gut of endangered iberian lynx.</title>
        <authorList>
            <person name="Alcaide M."/>
            <person name="Messina E."/>
            <person name="Richter M."/>
            <person name="Bargiela R."/>
            <person name="Peplies J."/>
            <person name="Huws S.A."/>
            <person name="Newbold C.J."/>
            <person name="Golyshin P.N."/>
            <person name="Simon M.A."/>
            <person name="Lopez G."/>
            <person name="Yakimov M.M."/>
            <person name="Ferrer M."/>
        </authorList>
    </citation>
    <scope>NUCLEOTIDE SEQUENCE</scope>
</reference>
<accession>J9GK43</accession>
<name>J9GK43_9ZZZZ</name>
<gene>
    <name evidence="1" type="ORF">EVA_09444</name>
</gene>
<comment type="caution">
    <text evidence="1">The sequence shown here is derived from an EMBL/GenBank/DDBJ whole genome shotgun (WGS) entry which is preliminary data.</text>
</comment>
<dbReference type="AlphaFoldDB" id="J9GK43"/>
<sequence length="84" mass="9395">MGKLLRKGTEKLIPCGNEGVLAIQILHFPGINPIFADFPLKRTVCLFCFTSDKSEPIFMACLLVDRELLSQVCTKICQLYFAVS</sequence>
<evidence type="ECO:0000313" key="1">
    <source>
        <dbReference type="EMBL" id="EJX02453.1"/>
    </source>
</evidence>
<organism evidence="1">
    <name type="scientific">gut metagenome</name>
    <dbReference type="NCBI Taxonomy" id="749906"/>
    <lineage>
        <taxon>unclassified sequences</taxon>
        <taxon>metagenomes</taxon>
        <taxon>organismal metagenomes</taxon>
    </lineage>
</organism>
<proteinExistence type="predicted"/>
<dbReference type="EMBL" id="AMCI01002543">
    <property type="protein sequence ID" value="EJX02453.1"/>
    <property type="molecule type" value="Genomic_DNA"/>
</dbReference>
<protein>
    <submittedName>
        <fullName evidence="1">Uncharacterized protein</fullName>
    </submittedName>
</protein>